<name>A0A9W8CQ19_9FUNG</name>
<dbReference type="OrthoDB" id="5558973at2759"/>
<dbReference type="AlphaFoldDB" id="A0A9W8CQ19"/>
<evidence type="ECO:0000313" key="3">
    <source>
        <dbReference type="Proteomes" id="UP001149813"/>
    </source>
</evidence>
<sequence length="122" mass="13740">MLYRLSQVKDLKGKRHSPTFINNTISNGWAMLPLEDKGFYTDLSRLLQTRLNAIHKQSASTPSTSKHKQPDTKNDIEIGSPVPPEYDPGSYSYLFQIERNGSISAIPIYSAVPMNLNYPNLV</sequence>
<gene>
    <name evidence="2" type="ORF">LPJ53_005840</name>
</gene>
<dbReference type="Proteomes" id="UP001149813">
    <property type="component" value="Unassembled WGS sequence"/>
</dbReference>
<comment type="caution">
    <text evidence="2">The sequence shown here is derived from an EMBL/GenBank/DDBJ whole genome shotgun (WGS) entry which is preliminary data.</text>
</comment>
<evidence type="ECO:0000256" key="1">
    <source>
        <dbReference type="SAM" id="MobiDB-lite"/>
    </source>
</evidence>
<feature type="non-terminal residue" evidence="2">
    <location>
        <position position="122"/>
    </location>
</feature>
<keyword evidence="3" id="KW-1185">Reference proteome</keyword>
<feature type="region of interest" description="Disordered" evidence="1">
    <location>
        <begin position="56"/>
        <end position="83"/>
    </location>
</feature>
<accession>A0A9W8CQ19</accession>
<evidence type="ECO:0000313" key="2">
    <source>
        <dbReference type="EMBL" id="KAJ1719397.1"/>
    </source>
</evidence>
<proteinExistence type="predicted"/>
<reference evidence="2" key="1">
    <citation type="submission" date="2022-07" db="EMBL/GenBank/DDBJ databases">
        <title>Phylogenomic reconstructions and comparative analyses of Kickxellomycotina fungi.</title>
        <authorList>
            <person name="Reynolds N.K."/>
            <person name="Stajich J.E."/>
            <person name="Barry K."/>
            <person name="Grigoriev I.V."/>
            <person name="Crous P."/>
            <person name="Smith M.E."/>
        </authorList>
    </citation>
    <scope>NUCLEOTIDE SEQUENCE</scope>
    <source>
        <strain evidence="2">NBRC 32514</strain>
    </source>
</reference>
<organism evidence="2 3">
    <name type="scientific">Coemansia erecta</name>
    <dbReference type="NCBI Taxonomy" id="147472"/>
    <lineage>
        <taxon>Eukaryota</taxon>
        <taxon>Fungi</taxon>
        <taxon>Fungi incertae sedis</taxon>
        <taxon>Zoopagomycota</taxon>
        <taxon>Kickxellomycotina</taxon>
        <taxon>Kickxellomycetes</taxon>
        <taxon>Kickxellales</taxon>
        <taxon>Kickxellaceae</taxon>
        <taxon>Coemansia</taxon>
    </lineage>
</organism>
<protein>
    <submittedName>
        <fullName evidence="2">Uncharacterized protein</fullName>
    </submittedName>
</protein>
<dbReference type="EMBL" id="JANBOJ010000408">
    <property type="protein sequence ID" value="KAJ1719397.1"/>
    <property type="molecule type" value="Genomic_DNA"/>
</dbReference>